<evidence type="ECO:0000259" key="10">
    <source>
        <dbReference type="SMART" id="SM00493"/>
    </source>
</evidence>
<dbReference type="InterPro" id="IPR002694">
    <property type="entry name" value="Znf_CHC2"/>
</dbReference>
<evidence type="ECO:0000256" key="6">
    <source>
        <dbReference type="ARBA" id="ARBA00022723"/>
    </source>
</evidence>
<dbReference type="SUPFAM" id="SSF57783">
    <property type="entry name" value="Zinc beta-ribbon"/>
    <property type="match status" value="1"/>
</dbReference>
<name>A0A6J7WU34_9CAUD</name>
<dbReference type="EMBL" id="LR798261">
    <property type="protein sequence ID" value="CAB5218753.1"/>
    <property type="molecule type" value="Genomic_DNA"/>
</dbReference>
<accession>A0A6J7WU34</accession>
<reference evidence="11" key="1">
    <citation type="submission" date="2020-05" db="EMBL/GenBank/DDBJ databases">
        <authorList>
            <person name="Chiriac C."/>
            <person name="Salcher M."/>
            <person name="Ghai R."/>
            <person name="Kavagutti S V."/>
        </authorList>
    </citation>
    <scope>NUCLEOTIDE SEQUENCE</scope>
</reference>
<dbReference type="Pfam" id="PF01807">
    <property type="entry name" value="Zn_ribbon_DnaG"/>
    <property type="match status" value="1"/>
</dbReference>
<dbReference type="SUPFAM" id="SSF56731">
    <property type="entry name" value="DNA primase core"/>
    <property type="match status" value="1"/>
</dbReference>
<dbReference type="GO" id="GO:0006269">
    <property type="term" value="P:DNA replication, synthesis of primer"/>
    <property type="evidence" value="ECO:0007669"/>
    <property type="project" value="UniProtKB-KW"/>
</dbReference>
<keyword evidence="4" id="KW-0548">Nucleotidyltransferase</keyword>
<keyword evidence="8" id="KW-0862">Zinc</keyword>
<keyword evidence="5" id="KW-0235">DNA replication</keyword>
<evidence type="ECO:0000256" key="1">
    <source>
        <dbReference type="ARBA" id="ARBA00022478"/>
    </source>
</evidence>
<feature type="domain" description="Toprim" evidence="10">
    <location>
        <begin position="178"/>
        <end position="254"/>
    </location>
</feature>
<dbReference type="InterPro" id="IPR006171">
    <property type="entry name" value="TOPRIM_dom"/>
</dbReference>
<evidence type="ECO:0000256" key="2">
    <source>
        <dbReference type="ARBA" id="ARBA00022515"/>
    </source>
</evidence>
<keyword evidence="6" id="KW-0479">Metal-binding</keyword>
<evidence type="ECO:0000313" key="11">
    <source>
        <dbReference type="EMBL" id="CAB5218753.1"/>
    </source>
</evidence>
<keyword evidence="3" id="KW-0808">Transferase</keyword>
<evidence type="ECO:0000256" key="9">
    <source>
        <dbReference type="ARBA" id="ARBA00023163"/>
    </source>
</evidence>
<dbReference type="PANTHER" id="PTHR30313:SF2">
    <property type="entry name" value="DNA PRIMASE"/>
    <property type="match status" value="1"/>
</dbReference>
<keyword evidence="2" id="KW-0639">Primosome</keyword>
<dbReference type="Gene3D" id="3.90.580.10">
    <property type="entry name" value="Zinc finger, CHC2-type domain"/>
    <property type="match status" value="1"/>
</dbReference>
<evidence type="ECO:0000256" key="5">
    <source>
        <dbReference type="ARBA" id="ARBA00022705"/>
    </source>
</evidence>
<organism evidence="11">
    <name type="scientific">uncultured Caudovirales phage</name>
    <dbReference type="NCBI Taxonomy" id="2100421"/>
    <lineage>
        <taxon>Viruses</taxon>
        <taxon>Duplodnaviria</taxon>
        <taxon>Heunggongvirae</taxon>
        <taxon>Uroviricota</taxon>
        <taxon>Caudoviricetes</taxon>
        <taxon>Peduoviridae</taxon>
        <taxon>Maltschvirus</taxon>
        <taxon>Maltschvirus maltsch</taxon>
    </lineage>
</organism>
<keyword evidence="1" id="KW-0240">DNA-directed RNA polymerase</keyword>
<dbReference type="GO" id="GO:0008270">
    <property type="term" value="F:zinc ion binding"/>
    <property type="evidence" value="ECO:0007669"/>
    <property type="project" value="UniProtKB-KW"/>
</dbReference>
<evidence type="ECO:0000256" key="7">
    <source>
        <dbReference type="ARBA" id="ARBA00022771"/>
    </source>
</evidence>
<evidence type="ECO:0000256" key="8">
    <source>
        <dbReference type="ARBA" id="ARBA00022833"/>
    </source>
</evidence>
<dbReference type="InterPro" id="IPR036977">
    <property type="entry name" value="DNA_primase_Znf_CHC2"/>
</dbReference>
<dbReference type="InterPro" id="IPR050219">
    <property type="entry name" value="DnaG_primase"/>
</dbReference>
<dbReference type="GO" id="GO:0003677">
    <property type="term" value="F:DNA binding"/>
    <property type="evidence" value="ECO:0007669"/>
    <property type="project" value="InterPro"/>
</dbReference>
<dbReference type="Pfam" id="PF13155">
    <property type="entry name" value="Toprim_2"/>
    <property type="match status" value="1"/>
</dbReference>
<gene>
    <name evidence="11" type="ORF">UFOVP218_120</name>
</gene>
<protein>
    <submittedName>
        <fullName evidence="11">Archaeal primase DnaG/twinkle, TOPRIM domain</fullName>
    </submittedName>
</protein>
<dbReference type="SMART" id="SM00493">
    <property type="entry name" value="TOPRIM"/>
    <property type="match status" value="1"/>
</dbReference>
<evidence type="ECO:0000256" key="3">
    <source>
        <dbReference type="ARBA" id="ARBA00022679"/>
    </source>
</evidence>
<dbReference type="CDD" id="cd01029">
    <property type="entry name" value="TOPRIM_primases"/>
    <property type="match status" value="1"/>
</dbReference>
<proteinExistence type="predicted"/>
<dbReference type="InterPro" id="IPR037068">
    <property type="entry name" value="DNA_primase_core_N_sf"/>
</dbReference>
<dbReference type="Gene3D" id="3.40.1360.10">
    <property type="match status" value="1"/>
</dbReference>
<dbReference type="InterPro" id="IPR034154">
    <property type="entry name" value="TOPRIM_DnaG/twinkle"/>
</dbReference>
<dbReference type="GO" id="GO:0000428">
    <property type="term" value="C:DNA-directed RNA polymerase complex"/>
    <property type="evidence" value="ECO:0007669"/>
    <property type="project" value="UniProtKB-KW"/>
</dbReference>
<keyword evidence="9" id="KW-0804">Transcription</keyword>
<keyword evidence="7" id="KW-0863">Zinc-finger</keyword>
<evidence type="ECO:0000256" key="4">
    <source>
        <dbReference type="ARBA" id="ARBA00022695"/>
    </source>
</evidence>
<dbReference type="PANTHER" id="PTHR30313">
    <property type="entry name" value="DNA PRIMASE"/>
    <property type="match status" value="1"/>
</dbReference>
<dbReference type="Gene3D" id="3.90.980.10">
    <property type="entry name" value="DNA primase, catalytic core, N-terminal domain"/>
    <property type="match status" value="1"/>
</dbReference>
<dbReference type="GO" id="GO:0003899">
    <property type="term" value="F:DNA-directed RNA polymerase activity"/>
    <property type="evidence" value="ECO:0007669"/>
    <property type="project" value="InterPro"/>
</dbReference>
<sequence length="284" mass="32236">MSDPVLELINKNNLLFTVSGRDYLIKCLNPEHEDSNPSFRVDKISGVAHCFSCGFKTNIFKYYGVFTNPIPMKIAALKEKIQVLKMGNNGLELPNGHTPYIKSFRGISPKTLKQFQAFYTNQVEKLQDRICFPIWDVRNKIQVFVARHTLSNGNPRYVNYPSGVKMPLFPPQMPNDARSIVLVEGIFDMLNLYDKGLQNVVCCFGTNTLQSETKEKLMPYKAQGITHVFLLFDGDEAGEKATKQLKPLIEQEEFVVEIIKLPEGSDPGELDEFDVKSIAEYITK</sequence>